<evidence type="ECO:0000256" key="9">
    <source>
        <dbReference type="ARBA" id="ARBA00023132"/>
    </source>
</evidence>
<feature type="compositionally biased region" description="Polar residues" evidence="11">
    <location>
        <begin position="527"/>
        <end position="553"/>
    </location>
</feature>
<feature type="compositionally biased region" description="Low complexity" evidence="11">
    <location>
        <begin position="431"/>
        <end position="447"/>
    </location>
</feature>
<dbReference type="PANTHER" id="PTHR23198:SF30">
    <property type="entry name" value="NUCLEOPORIN NUP100_NSP100-RELATED"/>
    <property type="match status" value="1"/>
</dbReference>
<dbReference type="Proteomes" id="UP001623330">
    <property type="component" value="Unassembled WGS sequence"/>
</dbReference>
<comment type="subcellular location">
    <subcellularLocation>
        <location evidence="1">Nucleus membrane</location>
        <topology evidence="1">Peripheral membrane protein</topology>
        <orientation evidence="1">Cytoplasmic side</orientation>
    </subcellularLocation>
    <subcellularLocation>
        <location evidence="3">Nucleus membrane</location>
        <topology evidence="3">Peripheral membrane protein</topology>
        <orientation evidence="3">Nucleoplasmic side</orientation>
    </subcellularLocation>
    <subcellularLocation>
        <location evidence="2">Nucleus</location>
        <location evidence="2">Nuclear pore complex</location>
    </subcellularLocation>
</comment>
<organism evidence="13 14">
    <name type="scientific">Nakaseomyces bracarensis</name>
    <dbReference type="NCBI Taxonomy" id="273131"/>
    <lineage>
        <taxon>Eukaryota</taxon>
        <taxon>Fungi</taxon>
        <taxon>Dikarya</taxon>
        <taxon>Ascomycota</taxon>
        <taxon>Saccharomycotina</taxon>
        <taxon>Saccharomycetes</taxon>
        <taxon>Saccharomycetales</taxon>
        <taxon>Saccharomycetaceae</taxon>
        <taxon>Nakaseomyces</taxon>
    </lineage>
</organism>
<keyword evidence="8" id="KW-0811">Translocation</keyword>
<keyword evidence="10" id="KW-0539">Nucleus</keyword>
<dbReference type="PROSITE" id="PS51434">
    <property type="entry name" value="NUP_C"/>
    <property type="match status" value="1"/>
</dbReference>
<feature type="compositionally biased region" description="Low complexity" evidence="11">
    <location>
        <begin position="636"/>
        <end position="681"/>
    </location>
</feature>
<sequence>MFGSRFGNSQPFGSTANAGGAFGAAGSNANNTMQSGFSGFGAANTNSGNAFSASPALNSPFGANPPQQATGNNAGLFGMASNTNNSANATGNPSGTLFGMNNNSAGGAMSIGMGGNANSGTAVKPFQPVEEKDPTTNVMNVYQSITFMNEYRNSSFEELRFQDYQAGRKFGNSTAAAGNTFGAPQSAGSTFGMNNQNTNNAFQSNPFGQKPASAGGFGGTLGNNNGLFGSNTNSGNNFGGAQNPTNNAFGATNSSGGLFGNNAANNTSGGGLFGNKFGANNTNATGPSSGLFGQSQPQASPFGSSNTFNKPPAQSGGLFGQSNTANPFSTNSSQGAFGQNNQQQRPGGLFGQNNPSGAFGQNNQQQGQTGLFGQQNSANNNSLFGNKTQSGGLFGQSNATSGFNSTGGLFGQNNQSTQQSGGLFGQNNQTQANGLFGQNNQAQQNNFSQPVQGQSSGLFGQNNQTSQQQGGLFGNKPAGTSGGLFAGNNSNQGGLFGQNQPQTQPSTGLFGQSNQQQNTSGGLFGSKPSTGFGASNSNGGLFGNNAQSSNQTAGGLFGNKPPGSGFGTNSTASGGSMFGNNTNTGNQTGGLFGGSNQSTLGNQSGGLFSKPAQGSSFGSQNSGGLFGSKPVGQTTGSSLFGNNNANNNNSNNTSTGGLFGSQQQPNSQSLLSNPAGSLNNGNLQLQQQTQEQQLLISNPYGTNDLFSKVQQTTPPTQLNINIQVSATKIEADNKKKTDLVTAYKQTPKPLFTANAKQISSHNWNKDSTEITIVKEPLDVKVYSDIDNSFQKIGSKFFEPDTNLFKAMIKANGAAKKHQQKLENPSKDNELTNKPLIPGDTIAIGTGTSQNIIENVANATPNIKEKTPAVISKITPNNNGNEKDSSLAKKLNDISYVDEYYYISPSLETLCTCSPSELSNVRNLTVGHSKYGKVEFLEPVNLTGTPLGSICGDLVIFEPMSLLLYSNTTDKPAFGDGLNVKARVFCYDCYPLNKSTREPIKDPDHIIMKRHIERLKNTPNTQFESFDPHSGTYVFTVDHALA</sequence>
<feature type="region of interest" description="Disordered" evidence="11">
    <location>
        <begin position="284"/>
        <end position="681"/>
    </location>
</feature>
<dbReference type="Gene3D" id="3.30.1610.10">
    <property type="entry name" value="Peptidase S59, nucleoporin"/>
    <property type="match status" value="1"/>
</dbReference>
<comment type="caution">
    <text evidence="13">The sequence shown here is derived from an EMBL/GenBank/DDBJ whole genome shotgun (WGS) entry which is preliminary data.</text>
</comment>
<dbReference type="Pfam" id="PF21240">
    <property type="entry name" value="Nup98_GLEBS"/>
    <property type="match status" value="1"/>
</dbReference>
<evidence type="ECO:0000256" key="4">
    <source>
        <dbReference type="ARBA" id="ARBA00008926"/>
    </source>
</evidence>
<dbReference type="InterPro" id="IPR025574">
    <property type="entry name" value="Nucleoporin_FG_rpt"/>
</dbReference>
<dbReference type="InterPro" id="IPR007230">
    <property type="entry name" value="Nup98_auto-Pept-S59_dom"/>
</dbReference>
<keyword evidence="14" id="KW-1185">Reference proteome</keyword>
<dbReference type="Pfam" id="PF13634">
    <property type="entry name" value="Nucleoporin_FG"/>
    <property type="match status" value="5"/>
</dbReference>
<feature type="compositionally biased region" description="Low complexity" evidence="11">
    <location>
        <begin position="411"/>
        <end position="421"/>
    </location>
</feature>
<evidence type="ECO:0000256" key="10">
    <source>
        <dbReference type="ARBA" id="ARBA00023242"/>
    </source>
</evidence>
<evidence type="ECO:0000256" key="7">
    <source>
        <dbReference type="ARBA" id="ARBA00022927"/>
    </source>
</evidence>
<evidence type="ECO:0000256" key="11">
    <source>
        <dbReference type="SAM" id="MobiDB-lite"/>
    </source>
</evidence>
<evidence type="ECO:0000256" key="5">
    <source>
        <dbReference type="ARBA" id="ARBA00022448"/>
    </source>
</evidence>
<keyword evidence="9" id="KW-0906">Nuclear pore complex</keyword>
<keyword evidence="6" id="KW-0509">mRNA transport</keyword>
<dbReference type="Pfam" id="PF04096">
    <property type="entry name" value="Nucleoporin2"/>
    <property type="match status" value="1"/>
</dbReference>
<evidence type="ECO:0000256" key="1">
    <source>
        <dbReference type="ARBA" id="ARBA00004335"/>
    </source>
</evidence>
<feature type="compositionally biased region" description="Low complexity" evidence="11">
    <location>
        <begin position="613"/>
        <end position="623"/>
    </location>
</feature>
<feature type="compositionally biased region" description="Polar residues" evidence="11">
    <location>
        <begin position="448"/>
        <end position="459"/>
    </location>
</feature>
<evidence type="ECO:0000313" key="13">
    <source>
        <dbReference type="EMBL" id="KAL3232781.1"/>
    </source>
</evidence>
<keyword evidence="7" id="KW-0653">Protein transport</keyword>
<keyword evidence="5" id="KW-0813">Transport</keyword>
<feature type="compositionally biased region" description="Low complexity" evidence="11">
    <location>
        <begin position="460"/>
        <end position="470"/>
    </location>
</feature>
<feature type="compositionally biased region" description="Low complexity" evidence="11">
    <location>
        <begin position="360"/>
        <end position="376"/>
    </location>
</feature>
<dbReference type="SUPFAM" id="SSF82215">
    <property type="entry name" value="C-terminal autoproteolytic domain of nucleoporin nup98"/>
    <property type="match status" value="1"/>
</dbReference>
<evidence type="ECO:0000256" key="6">
    <source>
        <dbReference type="ARBA" id="ARBA00022816"/>
    </source>
</evidence>
<feature type="domain" description="Peptidase S59" evidence="12">
    <location>
        <begin position="897"/>
        <end position="1039"/>
    </location>
</feature>
<feature type="compositionally biased region" description="Polar residues" evidence="11">
    <location>
        <begin position="487"/>
        <end position="510"/>
    </location>
</feature>
<dbReference type="Gene3D" id="1.10.10.2360">
    <property type="match status" value="1"/>
</dbReference>
<gene>
    <name evidence="13" type="ORF">RNJ44_04697</name>
</gene>
<dbReference type="EMBL" id="JBEVYD010000005">
    <property type="protein sequence ID" value="KAL3232781.1"/>
    <property type="molecule type" value="Genomic_DNA"/>
</dbReference>
<accession>A0ABR4NVL9</accession>
<reference evidence="13 14" key="1">
    <citation type="submission" date="2024-05" db="EMBL/GenBank/DDBJ databases">
        <title>Long read based assembly of the Candida bracarensis genome reveals expanded adhesin content.</title>
        <authorList>
            <person name="Marcet-Houben M."/>
            <person name="Ksiezopolska E."/>
            <person name="Gabaldon T."/>
        </authorList>
    </citation>
    <scope>NUCLEOTIDE SEQUENCE [LARGE SCALE GENOMIC DNA]</scope>
    <source>
        <strain evidence="13 14">CBM6</strain>
    </source>
</reference>
<feature type="compositionally biased region" description="Low complexity" evidence="11">
    <location>
        <begin position="511"/>
        <end position="521"/>
    </location>
</feature>
<proteinExistence type="inferred from homology"/>
<feature type="compositionally biased region" description="Polar residues" evidence="11">
    <location>
        <begin position="597"/>
        <end position="606"/>
    </location>
</feature>
<evidence type="ECO:0000259" key="12">
    <source>
        <dbReference type="PROSITE" id="PS51434"/>
    </source>
</evidence>
<comment type="similarity">
    <text evidence="4">Belongs to the nucleoporin GLFG family.</text>
</comment>
<feature type="compositionally biased region" description="Polar residues" evidence="11">
    <location>
        <begin position="377"/>
        <end position="407"/>
    </location>
</feature>
<evidence type="ECO:0000313" key="14">
    <source>
        <dbReference type="Proteomes" id="UP001623330"/>
    </source>
</evidence>
<evidence type="ECO:0000256" key="2">
    <source>
        <dbReference type="ARBA" id="ARBA00004567"/>
    </source>
</evidence>
<feature type="compositionally biased region" description="Polar residues" evidence="11">
    <location>
        <begin position="320"/>
        <end position="356"/>
    </location>
</feature>
<name>A0ABR4NVL9_9SACH</name>
<feature type="region of interest" description="Disordered" evidence="11">
    <location>
        <begin position="57"/>
        <end position="78"/>
    </location>
</feature>
<dbReference type="InterPro" id="IPR037665">
    <property type="entry name" value="Nucleoporin_S59-like"/>
</dbReference>
<feature type="compositionally biased region" description="Polar residues" evidence="11">
    <location>
        <begin position="284"/>
        <end position="309"/>
    </location>
</feature>
<dbReference type="PANTHER" id="PTHR23198">
    <property type="entry name" value="NUCLEOPORIN"/>
    <property type="match status" value="1"/>
</dbReference>
<evidence type="ECO:0000256" key="8">
    <source>
        <dbReference type="ARBA" id="ARBA00023010"/>
    </source>
</evidence>
<protein>
    <recommendedName>
        <fullName evidence="12">Peptidase S59 domain-containing protein</fullName>
    </recommendedName>
</protein>
<evidence type="ECO:0000256" key="3">
    <source>
        <dbReference type="ARBA" id="ARBA00004620"/>
    </source>
</evidence>
<dbReference type="InterPro" id="IPR036903">
    <property type="entry name" value="Nup98_auto-Pept-S59_dom_sf"/>
</dbReference>